<gene>
    <name evidence="1" type="ORF">PMAYCL1PPCAC_01593</name>
</gene>
<sequence>QHLITQSEEHLKSERFEISEKLLLADQYRLTALKNHCFAILQPRRYDPIEKLRQWRILKSSPEFANFSDEMKA</sequence>
<name>A0AAN5BZT0_9BILA</name>
<keyword evidence="2" id="KW-1185">Reference proteome</keyword>
<dbReference type="Proteomes" id="UP001328107">
    <property type="component" value="Unassembled WGS sequence"/>
</dbReference>
<dbReference type="PANTHER" id="PTHR22744:SF14">
    <property type="entry name" value="BTB DOMAIN-CONTAINING PROTEIN-RELATED"/>
    <property type="match status" value="1"/>
</dbReference>
<evidence type="ECO:0000313" key="1">
    <source>
        <dbReference type="EMBL" id="GMR31398.1"/>
    </source>
</evidence>
<reference evidence="2" key="1">
    <citation type="submission" date="2022-10" db="EMBL/GenBank/DDBJ databases">
        <title>Genome assembly of Pristionchus species.</title>
        <authorList>
            <person name="Yoshida K."/>
            <person name="Sommer R.J."/>
        </authorList>
    </citation>
    <scope>NUCLEOTIDE SEQUENCE [LARGE SCALE GENOMIC DNA]</scope>
    <source>
        <strain evidence="2">RS5460</strain>
    </source>
</reference>
<evidence type="ECO:0000313" key="2">
    <source>
        <dbReference type="Proteomes" id="UP001328107"/>
    </source>
</evidence>
<protein>
    <submittedName>
        <fullName evidence="1">Uncharacterized protein</fullName>
    </submittedName>
</protein>
<dbReference type="EMBL" id="BTRK01000001">
    <property type="protein sequence ID" value="GMR31398.1"/>
    <property type="molecule type" value="Genomic_DNA"/>
</dbReference>
<feature type="non-terminal residue" evidence="1">
    <location>
        <position position="73"/>
    </location>
</feature>
<organism evidence="1 2">
    <name type="scientific">Pristionchus mayeri</name>
    <dbReference type="NCBI Taxonomy" id="1317129"/>
    <lineage>
        <taxon>Eukaryota</taxon>
        <taxon>Metazoa</taxon>
        <taxon>Ecdysozoa</taxon>
        <taxon>Nematoda</taxon>
        <taxon>Chromadorea</taxon>
        <taxon>Rhabditida</taxon>
        <taxon>Rhabditina</taxon>
        <taxon>Diplogasteromorpha</taxon>
        <taxon>Diplogasteroidea</taxon>
        <taxon>Neodiplogasteridae</taxon>
        <taxon>Pristionchus</taxon>
    </lineage>
</organism>
<comment type="caution">
    <text evidence="1">The sequence shown here is derived from an EMBL/GenBank/DDBJ whole genome shotgun (WGS) entry which is preliminary data.</text>
</comment>
<accession>A0AAN5BZT0</accession>
<dbReference type="PANTHER" id="PTHR22744">
    <property type="entry name" value="HELIX LOOP HELIX PROTEIN 21-RELATED"/>
    <property type="match status" value="1"/>
</dbReference>
<proteinExistence type="predicted"/>
<feature type="non-terminal residue" evidence="1">
    <location>
        <position position="1"/>
    </location>
</feature>
<dbReference type="AlphaFoldDB" id="A0AAN5BZT0"/>